<comment type="similarity">
    <text evidence="2 11">Belongs to the glypican family.</text>
</comment>
<dbReference type="Proteomes" id="UP001620626">
    <property type="component" value="Unassembled WGS sequence"/>
</dbReference>
<evidence type="ECO:0000256" key="8">
    <source>
        <dbReference type="ARBA" id="ARBA00023180"/>
    </source>
</evidence>
<evidence type="ECO:0000256" key="5">
    <source>
        <dbReference type="ARBA" id="ARBA00022729"/>
    </source>
</evidence>
<feature type="chain" id="PRO_5044897046" evidence="13">
    <location>
        <begin position="34"/>
        <end position="652"/>
    </location>
</feature>
<dbReference type="InterPro" id="IPR001863">
    <property type="entry name" value="Glypican"/>
</dbReference>
<organism evidence="14 15">
    <name type="scientific">Heterodera trifolii</name>
    <dbReference type="NCBI Taxonomy" id="157864"/>
    <lineage>
        <taxon>Eukaryota</taxon>
        <taxon>Metazoa</taxon>
        <taxon>Ecdysozoa</taxon>
        <taxon>Nematoda</taxon>
        <taxon>Chromadorea</taxon>
        <taxon>Rhabditida</taxon>
        <taxon>Tylenchina</taxon>
        <taxon>Tylenchomorpha</taxon>
        <taxon>Tylenchoidea</taxon>
        <taxon>Heteroderidae</taxon>
        <taxon>Heteroderinae</taxon>
        <taxon>Heterodera</taxon>
    </lineage>
</organism>
<gene>
    <name evidence="14" type="ORF">niasHT_027597</name>
</gene>
<feature type="region of interest" description="Disordered" evidence="12">
    <location>
        <begin position="393"/>
        <end position="456"/>
    </location>
</feature>
<dbReference type="AlphaFoldDB" id="A0ABD2K5B8"/>
<evidence type="ECO:0000313" key="15">
    <source>
        <dbReference type="Proteomes" id="UP001620626"/>
    </source>
</evidence>
<dbReference type="PANTHER" id="PTHR10822">
    <property type="entry name" value="GLYPICAN"/>
    <property type="match status" value="1"/>
</dbReference>
<feature type="compositionally biased region" description="Low complexity" evidence="12">
    <location>
        <begin position="445"/>
        <end position="456"/>
    </location>
</feature>
<keyword evidence="6" id="KW-0654">Proteoglycan</keyword>
<keyword evidence="4" id="KW-0336">GPI-anchor</keyword>
<keyword evidence="5 13" id="KW-0732">Signal</keyword>
<accession>A0ABD2K5B8</accession>
<keyword evidence="3" id="KW-1003">Cell membrane</keyword>
<feature type="region of interest" description="Disordered" evidence="12">
    <location>
        <begin position="554"/>
        <end position="583"/>
    </location>
</feature>
<protein>
    <submittedName>
        <fullName evidence="14">Uncharacterized protein</fullName>
    </submittedName>
</protein>
<dbReference type="GO" id="GO:0005886">
    <property type="term" value="C:plasma membrane"/>
    <property type="evidence" value="ECO:0007669"/>
    <property type="project" value="UniProtKB-SubCell"/>
</dbReference>
<evidence type="ECO:0000256" key="4">
    <source>
        <dbReference type="ARBA" id="ARBA00022622"/>
    </source>
</evidence>
<evidence type="ECO:0000313" key="14">
    <source>
        <dbReference type="EMBL" id="KAL3098052.1"/>
    </source>
</evidence>
<keyword evidence="7" id="KW-0472">Membrane</keyword>
<proteinExistence type="inferred from homology"/>
<dbReference type="GO" id="GO:0098552">
    <property type="term" value="C:side of membrane"/>
    <property type="evidence" value="ECO:0007669"/>
    <property type="project" value="UniProtKB-KW"/>
</dbReference>
<keyword evidence="8" id="KW-0325">Glycoprotein</keyword>
<comment type="caution">
    <text evidence="14">The sequence shown here is derived from an EMBL/GenBank/DDBJ whole genome shotgun (WGS) entry which is preliminary data.</text>
</comment>
<dbReference type="Pfam" id="PF01153">
    <property type="entry name" value="Glypican"/>
    <property type="match status" value="1"/>
</dbReference>
<name>A0ABD2K5B8_9BILA</name>
<sequence>MPIWPCDLANLFSIFPLLFVLLLLANFVPPIRPQATCAFVRADFAHFLVGDTPDEPQIADDLSLCRPFLRRPSAVSCCTRQMEAKFEQFAREQLLSAVSAEIGLIHNFFNDWSTIFRTEFSKALNRTERTLRHIFQRTYGHFFTQNIEMFDSFFSQIRSLLFSSSSASFSSSSFGDAFRLLLHRIFLAEFALLNPMRSSDLSYHEQCLLNFFPAFAPFGSLPDAIVALHGRTFAAWTSFIDALDSAGEAVQSLGRSLSLSSHCVRSVVRLRFCPICLGHSPQLRPCPALCQNVFDRCLRNLSAISPHWEGLIDSLVRLGPSLASVHNPHFSLAPFPFQLSEAIMHFQENAKMLSGRILFRCFGDDLKKIATDNGQMKMRRRKRKLGTEIKENLEEEKKVEEEERSNEEEEEEKEEQMEEEEGQIEGEEGQQQVESVKDGVGTGDAFPSSASPPAHSSAPLLVSVLSLRRSIDLFTDRLLRLKGFWRRMGRMICEEGEIGAENVRGRGEKCWDGGGDEQKKGEEQLQKHKKKATLTREMLQMEAIAKRMRISNGMVSDAGKNGTERAAETANSDEENGQNQEEDVANAVDAKRTEDDYQWHEPMGKWWQWTETEEHTERNSGGRRTTEGSVGIGTMMTISLCFSLFCFDFLTQ</sequence>
<reference evidence="14 15" key="1">
    <citation type="submission" date="2024-10" db="EMBL/GenBank/DDBJ databases">
        <authorList>
            <person name="Kim D."/>
        </authorList>
    </citation>
    <scope>NUCLEOTIDE SEQUENCE [LARGE SCALE GENOMIC DNA]</scope>
    <source>
        <strain evidence="14">BH-2024</strain>
    </source>
</reference>
<evidence type="ECO:0000256" key="7">
    <source>
        <dbReference type="ARBA" id="ARBA00023136"/>
    </source>
</evidence>
<evidence type="ECO:0000256" key="3">
    <source>
        <dbReference type="ARBA" id="ARBA00022475"/>
    </source>
</evidence>
<keyword evidence="10" id="KW-0449">Lipoprotein</keyword>
<comment type="subcellular location">
    <subcellularLocation>
        <location evidence="1">Cell membrane</location>
        <topology evidence="1">Lipid-anchor</topology>
        <topology evidence="1">GPI-anchor</topology>
    </subcellularLocation>
</comment>
<evidence type="ECO:0000256" key="11">
    <source>
        <dbReference type="RuleBase" id="RU003518"/>
    </source>
</evidence>
<keyword evidence="9" id="KW-0357">Heparan sulfate</keyword>
<evidence type="ECO:0000256" key="13">
    <source>
        <dbReference type="SAM" id="SignalP"/>
    </source>
</evidence>
<keyword evidence="15" id="KW-1185">Reference proteome</keyword>
<feature type="compositionally biased region" description="Acidic residues" evidence="12">
    <location>
        <begin position="571"/>
        <end position="583"/>
    </location>
</feature>
<evidence type="ECO:0000256" key="1">
    <source>
        <dbReference type="ARBA" id="ARBA00004609"/>
    </source>
</evidence>
<evidence type="ECO:0000256" key="10">
    <source>
        <dbReference type="ARBA" id="ARBA00023288"/>
    </source>
</evidence>
<evidence type="ECO:0000256" key="9">
    <source>
        <dbReference type="ARBA" id="ARBA00023207"/>
    </source>
</evidence>
<feature type="signal peptide" evidence="13">
    <location>
        <begin position="1"/>
        <end position="33"/>
    </location>
</feature>
<dbReference type="PANTHER" id="PTHR10822:SF29">
    <property type="entry name" value="DIVISION ABNORMALLY DELAYED PROTEIN"/>
    <property type="match status" value="1"/>
</dbReference>
<evidence type="ECO:0000256" key="6">
    <source>
        <dbReference type="ARBA" id="ARBA00022974"/>
    </source>
</evidence>
<feature type="compositionally biased region" description="Acidic residues" evidence="12">
    <location>
        <begin position="402"/>
        <end position="428"/>
    </location>
</feature>
<evidence type="ECO:0000256" key="2">
    <source>
        <dbReference type="ARBA" id="ARBA00010260"/>
    </source>
</evidence>
<evidence type="ECO:0000256" key="12">
    <source>
        <dbReference type="SAM" id="MobiDB-lite"/>
    </source>
</evidence>
<dbReference type="EMBL" id="JBICBT010000830">
    <property type="protein sequence ID" value="KAL3098052.1"/>
    <property type="molecule type" value="Genomic_DNA"/>
</dbReference>